<feature type="transmembrane region" description="Helical" evidence="1">
    <location>
        <begin position="111"/>
        <end position="129"/>
    </location>
</feature>
<protein>
    <recommendedName>
        <fullName evidence="4">HTH cro/C1-type domain-containing protein</fullName>
    </recommendedName>
</protein>
<dbReference type="Pfam" id="PF13413">
    <property type="entry name" value="HTH_25"/>
    <property type="match status" value="1"/>
</dbReference>
<accession>A0A0G0D6C6</accession>
<dbReference type="PANTHER" id="PTHR34475">
    <property type="match status" value="1"/>
</dbReference>
<organism evidence="2 3">
    <name type="scientific">Berkelbacteria bacterium GW2011_GWA2_35_9</name>
    <dbReference type="NCBI Taxonomy" id="1618333"/>
    <lineage>
        <taxon>Bacteria</taxon>
        <taxon>Candidatus Berkelbacteria</taxon>
    </lineage>
</organism>
<dbReference type="STRING" id="1618333.UR93_C0007G0005"/>
<gene>
    <name evidence="2" type="ORF">UR93_C0007G0005</name>
</gene>
<dbReference type="AlphaFoldDB" id="A0A0G0D6C6"/>
<evidence type="ECO:0000313" key="3">
    <source>
        <dbReference type="Proteomes" id="UP000034316"/>
    </source>
</evidence>
<evidence type="ECO:0008006" key="4">
    <source>
        <dbReference type="Google" id="ProtNLM"/>
    </source>
</evidence>
<dbReference type="Gene3D" id="1.10.260.40">
    <property type="entry name" value="lambda repressor-like DNA-binding domains"/>
    <property type="match status" value="1"/>
</dbReference>
<dbReference type="Pfam" id="PF09136">
    <property type="entry name" value="Glucodextran_B"/>
    <property type="match status" value="1"/>
</dbReference>
<evidence type="ECO:0000313" key="2">
    <source>
        <dbReference type="EMBL" id="KKP88823.1"/>
    </source>
</evidence>
<proteinExistence type="predicted"/>
<dbReference type="InterPro" id="IPR050400">
    <property type="entry name" value="Bact_Cytoskel_RodZ"/>
</dbReference>
<sequence length="229" mass="25829">MFKTKVILTNSNLGKLLHSTRSKKKLSLSDIEEKTNIRKKYLIALENGDFSVFPGKVYALGFCKKYCEVLGLEYNRVNRIFESEFALKEDEEVFFREKIGTAFFSVTPKTFLIALGILAGLLLLGYFYYQISLISAPPKLEITSPLSEITTDEYKINITGETDVDANLKIDDQAINFDSSGKFTQEISLKAGLNSIEIVATNRFDKKTTKNIKVLKKENTETTTTTTTI</sequence>
<dbReference type="Proteomes" id="UP000034316">
    <property type="component" value="Unassembled WGS sequence"/>
</dbReference>
<dbReference type="EMBL" id="LBRB01000007">
    <property type="protein sequence ID" value="KKP88823.1"/>
    <property type="molecule type" value="Genomic_DNA"/>
</dbReference>
<comment type="caution">
    <text evidence="2">The sequence shown here is derived from an EMBL/GenBank/DDBJ whole genome shotgun (WGS) entry which is preliminary data.</text>
</comment>
<dbReference type="PANTHER" id="PTHR34475:SF1">
    <property type="entry name" value="CYTOSKELETON PROTEIN RODZ"/>
    <property type="match status" value="1"/>
</dbReference>
<keyword evidence="1" id="KW-0472">Membrane</keyword>
<dbReference type="InterPro" id="IPR010982">
    <property type="entry name" value="Lambda_DNA-bd_dom_sf"/>
</dbReference>
<reference evidence="2 3" key="1">
    <citation type="journal article" date="2015" name="Nature">
        <title>rRNA introns, odd ribosomes, and small enigmatic genomes across a large radiation of phyla.</title>
        <authorList>
            <person name="Brown C.T."/>
            <person name="Hug L.A."/>
            <person name="Thomas B.C."/>
            <person name="Sharon I."/>
            <person name="Castelle C.J."/>
            <person name="Singh A."/>
            <person name="Wilkins M.J."/>
            <person name="Williams K.H."/>
            <person name="Banfield J.F."/>
        </authorList>
    </citation>
    <scope>NUCLEOTIDE SEQUENCE [LARGE SCALE GENOMIC DNA]</scope>
</reference>
<evidence type="ECO:0000256" key="1">
    <source>
        <dbReference type="SAM" id="Phobius"/>
    </source>
</evidence>
<name>A0A0G0D6C6_9BACT</name>
<dbReference type="GO" id="GO:0003677">
    <property type="term" value="F:DNA binding"/>
    <property type="evidence" value="ECO:0007669"/>
    <property type="project" value="InterPro"/>
</dbReference>
<keyword evidence="1" id="KW-1133">Transmembrane helix</keyword>
<dbReference type="InterPro" id="IPR013783">
    <property type="entry name" value="Ig-like_fold"/>
</dbReference>
<dbReference type="SUPFAM" id="SSF47413">
    <property type="entry name" value="lambda repressor-like DNA-binding domains"/>
    <property type="match status" value="1"/>
</dbReference>
<keyword evidence="1" id="KW-0812">Transmembrane</keyword>
<dbReference type="Gene3D" id="2.60.40.10">
    <property type="entry name" value="Immunoglobulins"/>
    <property type="match status" value="1"/>
</dbReference>